<dbReference type="Gene3D" id="3.90.780.10">
    <property type="entry name" value="5'-Nucleotidase, C-terminal domain"/>
    <property type="match status" value="1"/>
</dbReference>
<feature type="domain" description="Calcineurin-like phosphoesterase" evidence="4">
    <location>
        <begin position="27"/>
        <end position="271"/>
    </location>
</feature>
<dbReference type="AlphaFoldDB" id="A0A0P1GZT9"/>
<dbReference type="InterPro" id="IPR006146">
    <property type="entry name" value="5'-Nucleotdase_CS"/>
</dbReference>
<evidence type="ECO:0000259" key="5">
    <source>
        <dbReference type="Pfam" id="PF02872"/>
    </source>
</evidence>
<evidence type="ECO:0000259" key="4">
    <source>
        <dbReference type="Pfam" id="PF00149"/>
    </source>
</evidence>
<dbReference type="InterPro" id="IPR006179">
    <property type="entry name" value="5_nucleotidase/apyrase"/>
</dbReference>
<dbReference type="GO" id="GO:0046872">
    <property type="term" value="F:metal ion binding"/>
    <property type="evidence" value="ECO:0007669"/>
    <property type="project" value="InterPro"/>
</dbReference>
<dbReference type="Pfam" id="PF02872">
    <property type="entry name" value="5_nucleotid_C"/>
    <property type="match status" value="1"/>
</dbReference>
<dbReference type="SUPFAM" id="SSF55816">
    <property type="entry name" value="5'-nucleotidase (syn. UDP-sugar hydrolase), C-terminal domain"/>
    <property type="match status" value="1"/>
</dbReference>
<dbReference type="Gene3D" id="3.60.21.10">
    <property type="match status" value="1"/>
</dbReference>
<dbReference type="PANTHER" id="PTHR11575:SF6">
    <property type="entry name" value="2',3'-CYCLIC-NUCLEOTIDE 2'-PHOSPHODIESTERASE_3'-NUCLEOTIDASE"/>
    <property type="match status" value="1"/>
</dbReference>
<keyword evidence="2" id="KW-0732">Signal</keyword>
<dbReference type="PROSITE" id="PS00786">
    <property type="entry name" value="5_NUCLEOTIDASE_2"/>
    <property type="match status" value="1"/>
</dbReference>
<sequence length="629" mass="68563">MTPTPTPSAAPASDKSYDALMPPTGEIRILHTADLHGQLHGYDYDQDRDGNNRGLAHLAHLIHRQRDEVDCCLLFDSGDFLFGNPISAPRAADQIARAQQPLGRHPIIGMMNRLGFDAAALGNHEFDHGLGALPAALHQMTFPLLLSNLICAEGAAKPLRHLPDQLMLRRTVRCSDGTTREVKIGVLGLTPEHTPQWSLPRHQECLKLAPIAEAAQSTAQQLRQAGADVIVALTHSGIGVGSTTIGPPDTSALDVAQTADVDVLLCGHQHHLFPDVGRTDRARYAHINYTRGRLAGRPATMPGAYGSHLGQIDLTLQKTEAGWRIQSSNCALLAAQEFAAEYQHLIAPYHQAARQRSAPAIAITDAPLHTHFGRFHNDASVQLVARALAHAAQPLLQGRPEAELPLIAAASCFKSGGLAGDEHFLNIPAGALKHHHLDQLYPFRDQLCLAKLTGRELRLWIESSAQNFNTIKPGIPDQPLLDFTRPGHMFDHFWGLNYCFDLTLPPMGGRVQEITWQGMPLADNQTVIVASNSFRMGGAGGVTHLGPDHWLATSDQNITDIVANYIAKDPSRTQHLRPEPIWQFCRIGATSVTVPNLVTCLPYVHEISHLKPELKASQPPGTLTLKLHI</sequence>
<reference evidence="6 7" key="1">
    <citation type="submission" date="2015-09" db="EMBL/GenBank/DDBJ databases">
        <authorList>
            <consortium name="Swine Surveillance"/>
        </authorList>
    </citation>
    <scope>NUCLEOTIDE SEQUENCE [LARGE SCALE GENOMIC DNA]</scope>
    <source>
        <strain evidence="6 7">CECT 8383</strain>
    </source>
</reference>
<dbReference type="PANTHER" id="PTHR11575">
    <property type="entry name" value="5'-NUCLEOTIDASE-RELATED"/>
    <property type="match status" value="1"/>
</dbReference>
<keyword evidence="3" id="KW-0547">Nucleotide-binding</keyword>
<dbReference type="GO" id="GO:0030288">
    <property type="term" value="C:outer membrane-bounded periplasmic space"/>
    <property type="evidence" value="ECO:0007669"/>
    <property type="project" value="TreeGrafter"/>
</dbReference>
<dbReference type="GO" id="GO:0009166">
    <property type="term" value="P:nucleotide catabolic process"/>
    <property type="evidence" value="ECO:0007669"/>
    <property type="project" value="InterPro"/>
</dbReference>
<dbReference type="OrthoDB" id="9803927at2"/>
<dbReference type="STRING" id="340021.TM5383_00021"/>
<keyword evidence="7" id="KW-1185">Reference proteome</keyword>
<name>A0A0P1GZT9_9RHOB</name>
<proteinExistence type="inferred from homology"/>
<comment type="similarity">
    <text evidence="1 3">Belongs to the 5'-nucleotidase family.</text>
</comment>
<evidence type="ECO:0000256" key="1">
    <source>
        <dbReference type="ARBA" id="ARBA00006654"/>
    </source>
</evidence>
<feature type="domain" description="5'-Nucleotidase C-terminal" evidence="5">
    <location>
        <begin position="376"/>
        <end position="545"/>
    </location>
</feature>
<dbReference type="EMBL" id="CYSF01000001">
    <property type="protein sequence ID" value="CUH82839.1"/>
    <property type="molecule type" value="Genomic_DNA"/>
</dbReference>
<evidence type="ECO:0000256" key="3">
    <source>
        <dbReference type="RuleBase" id="RU362119"/>
    </source>
</evidence>
<accession>A0A0P1GZT9</accession>
<protein>
    <submittedName>
        <fullName evidence="6">Trifunctional nucleotide phosphoesterase protein YfkN</fullName>
    </submittedName>
</protein>
<dbReference type="InterPro" id="IPR036907">
    <property type="entry name" value="5'-Nucleotdase_C_sf"/>
</dbReference>
<evidence type="ECO:0000313" key="6">
    <source>
        <dbReference type="EMBL" id="CUH82839.1"/>
    </source>
</evidence>
<dbReference type="Pfam" id="PF00149">
    <property type="entry name" value="Metallophos"/>
    <property type="match status" value="1"/>
</dbReference>
<dbReference type="PROSITE" id="PS00785">
    <property type="entry name" value="5_NUCLEOTIDASE_1"/>
    <property type="match status" value="1"/>
</dbReference>
<dbReference type="PRINTS" id="PR01607">
    <property type="entry name" value="APYRASEFAMLY"/>
</dbReference>
<evidence type="ECO:0000313" key="7">
    <source>
        <dbReference type="Proteomes" id="UP000051681"/>
    </source>
</evidence>
<dbReference type="InterPro" id="IPR029052">
    <property type="entry name" value="Metallo-depent_PP-like"/>
</dbReference>
<evidence type="ECO:0000256" key="2">
    <source>
        <dbReference type="ARBA" id="ARBA00022729"/>
    </source>
</evidence>
<dbReference type="InterPro" id="IPR004843">
    <property type="entry name" value="Calcineurin-like_PHP"/>
</dbReference>
<dbReference type="GO" id="GO:0016788">
    <property type="term" value="F:hydrolase activity, acting on ester bonds"/>
    <property type="evidence" value="ECO:0007669"/>
    <property type="project" value="InterPro"/>
</dbReference>
<dbReference type="Proteomes" id="UP000051681">
    <property type="component" value="Unassembled WGS sequence"/>
</dbReference>
<gene>
    <name evidence="6" type="primary">yfkN_1</name>
    <name evidence="6" type="ORF">TM5383_00021</name>
</gene>
<dbReference type="InterPro" id="IPR008334">
    <property type="entry name" value="5'-Nucleotdase_C"/>
</dbReference>
<keyword evidence="3" id="KW-0378">Hydrolase</keyword>
<organism evidence="6 7">
    <name type="scientific">Thalassovita mediterranea</name>
    <dbReference type="NCBI Taxonomy" id="340021"/>
    <lineage>
        <taxon>Bacteria</taxon>
        <taxon>Pseudomonadati</taxon>
        <taxon>Pseudomonadota</taxon>
        <taxon>Alphaproteobacteria</taxon>
        <taxon>Rhodobacterales</taxon>
        <taxon>Roseobacteraceae</taxon>
        <taxon>Thalassovita</taxon>
    </lineage>
</organism>
<dbReference type="GO" id="GO:0000166">
    <property type="term" value="F:nucleotide binding"/>
    <property type="evidence" value="ECO:0007669"/>
    <property type="project" value="UniProtKB-KW"/>
</dbReference>
<dbReference type="SUPFAM" id="SSF56300">
    <property type="entry name" value="Metallo-dependent phosphatases"/>
    <property type="match status" value="1"/>
</dbReference>